<evidence type="ECO:0000259" key="5">
    <source>
        <dbReference type="Pfam" id="PF25954"/>
    </source>
</evidence>
<name>A0ABY5MJP8_9HYPH</name>
<dbReference type="InterPro" id="IPR058792">
    <property type="entry name" value="Beta-barrel_RND_2"/>
</dbReference>
<evidence type="ECO:0000256" key="3">
    <source>
        <dbReference type="SAM" id="MobiDB-lite"/>
    </source>
</evidence>
<feature type="domain" description="Multidrug resistance protein MdtA-like barrel-sandwich hybrid" evidence="4">
    <location>
        <begin position="94"/>
        <end position="214"/>
    </location>
</feature>
<dbReference type="SUPFAM" id="SSF111369">
    <property type="entry name" value="HlyD-like secretion proteins"/>
    <property type="match status" value="1"/>
</dbReference>
<proteinExistence type="inferred from homology"/>
<protein>
    <submittedName>
        <fullName evidence="7">Multidrug resistance protein MdtA</fullName>
    </submittedName>
</protein>
<dbReference type="RefSeq" id="WP_338529290.1">
    <property type="nucleotide sequence ID" value="NZ_CP030941.1"/>
</dbReference>
<evidence type="ECO:0000256" key="2">
    <source>
        <dbReference type="SAM" id="Coils"/>
    </source>
</evidence>
<dbReference type="InterPro" id="IPR058625">
    <property type="entry name" value="MdtA-like_BSH"/>
</dbReference>
<evidence type="ECO:0000259" key="4">
    <source>
        <dbReference type="Pfam" id="PF25917"/>
    </source>
</evidence>
<organism evidence="7 8">
    <name type="scientific">Nitratireductor thuwali</name>
    <dbReference type="NCBI Taxonomy" id="2267699"/>
    <lineage>
        <taxon>Bacteria</taxon>
        <taxon>Pseudomonadati</taxon>
        <taxon>Pseudomonadota</taxon>
        <taxon>Alphaproteobacteria</taxon>
        <taxon>Hyphomicrobiales</taxon>
        <taxon>Phyllobacteriaceae</taxon>
        <taxon>Nitratireductor</taxon>
    </lineage>
</organism>
<feature type="domain" description="YknX-like C-terminal permuted SH3-like" evidence="6">
    <location>
        <begin position="317"/>
        <end position="372"/>
    </location>
</feature>
<dbReference type="Gene3D" id="1.10.287.470">
    <property type="entry name" value="Helix hairpin bin"/>
    <property type="match status" value="1"/>
</dbReference>
<dbReference type="Gene3D" id="2.40.420.20">
    <property type="match status" value="1"/>
</dbReference>
<dbReference type="NCBIfam" id="TIGR01730">
    <property type="entry name" value="RND_mfp"/>
    <property type="match status" value="1"/>
</dbReference>
<feature type="compositionally biased region" description="Gly residues" evidence="3">
    <location>
        <begin position="52"/>
        <end position="66"/>
    </location>
</feature>
<dbReference type="Pfam" id="PF25917">
    <property type="entry name" value="BSH_RND"/>
    <property type="match status" value="1"/>
</dbReference>
<keyword evidence="2" id="KW-0175">Coiled coil</keyword>
<comment type="similarity">
    <text evidence="1">Belongs to the membrane fusion protein (MFP) (TC 8.A.1) family.</text>
</comment>
<sequence length="387" mass="41082">MTWWKQLLLGLFILVATMAIWYRFVPGAAQIVAEWGLGQGPAEAAVSQDGAPGRGGARRGGPGGAGSAVVVRPVTDATINDRLTAIGTGRALHSVAVRPYASGRLVEILAKPGEPVEAGAVIARLDAEAEEIALDRAQLALDDAQARLERIEALRSSNTVTAVQQTEAELQVRNAALALRDARLALARRQIIAPIGGMLGILPVSLGDYVTSSSDIARLDDRSQLLVDFWVPEKYARAITVGAPLVAESVARPGERYQGQVRAIDNQVDEGSRTLRIQGLIENPGDVLRSGMAFQVTMRFDGESFPAVDPLSIQWGSDGAYVWVVRDGVARRTPVRIVQRNADLVLVDGTFEDGDQVVTEGVHSVREGQKVMVAGDEAGNGGAGRGS</sequence>
<dbReference type="EMBL" id="CP030941">
    <property type="protein sequence ID" value="UUP16903.1"/>
    <property type="molecule type" value="Genomic_DNA"/>
</dbReference>
<dbReference type="Pfam" id="PF25954">
    <property type="entry name" value="Beta-barrel_RND_2"/>
    <property type="match status" value="1"/>
</dbReference>
<evidence type="ECO:0000259" key="6">
    <source>
        <dbReference type="Pfam" id="PF25989"/>
    </source>
</evidence>
<dbReference type="InterPro" id="IPR058637">
    <property type="entry name" value="YknX-like_C"/>
</dbReference>
<evidence type="ECO:0000313" key="8">
    <source>
        <dbReference type="Proteomes" id="UP001342418"/>
    </source>
</evidence>
<feature type="region of interest" description="Disordered" evidence="3">
    <location>
        <begin position="43"/>
        <end position="66"/>
    </location>
</feature>
<feature type="domain" description="CusB-like beta-barrel" evidence="5">
    <location>
        <begin position="228"/>
        <end position="298"/>
    </location>
</feature>
<evidence type="ECO:0000313" key="7">
    <source>
        <dbReference type="EMBL" id="UUP16903.1"/>
    </source>
</evidence>
<dbReference type="InterPro" id="IPR006143">
    <property type="entry name" value="RND_pump_MFP"/>
</dbReference>
<dbReference type="Proteomes" id="UP001342418">
    <property type="component" value="Chromosome"/>
</dbReference>
<dbReference type="Pfam" id="PF25989">
    <property type="entry name" value="YknX_C"/>
    <property type="match status" value="1"/>
</dbReference>
<dbReference type="PANTHER" id="PTHR30469:SF11">
    <property type="entry name" value="BLL4320 PROTEIN"/>
    <property type="match status" value="1"/>
</dbReference>
<reference evidence="7 8" key="1">
    <citation type="submission" date="2018-07" db="EMBL/GenBank/DDBJ databases">
        <title>Genome sequence of Nitratireductor thuwali#1536.</title>
        <authorList>
            <person name="Michoud G."/>
            <person name="Merlino G."/>
            <person name="Sefrji F.O."/>
            <person name="Daffonchio D."/>
        </authorList>
    </citation>
    <scope>NUCLEOTIDE SEQUENCE [LARGE SCALE GENOMIC DNA]</scope>
    <source>
        <strain evidence="8">Nit1536</strain>
    </source>
</reference>
<gene>
    <name evidence="7" type="primary">mdtA_1</name>
    <name evidence="7" type="ORF">NTH_01353</name>
</gene>
<dbReference type="Gene3D" id="2.40.30.170">
    <property type="match status" value="1"/>
</dbReference>
<evidence type="ECO:0000256" key="1">
    <source>
        <dbReference type="ARBA" id="ARBA00009477"/>
    </source>
</evidence>
<keyword evidence="8" id="KW-1185">Reference proteome</keyword>
<feature type="coiled-coil region" evidence="2">
    <location>
        <begin position="127"/>
        <end position="154"/>
    </location>
</feature>
<dbReference type="Gene3D" id="2.40.50.100">
    <property type="match status" value="1"/>
</dbReference>
<dbReference type="PANTHER" id="PTHR30469">
    <property type="entry name" value="MULTIDRUG RESISTANCE PROTEIN MDTA"/>
    <property type="match status" value="1"/>
</dbReference>
<accession>A0ABY5MJP8</accession>